<feature type="region of interest" description="Disordered" evidence="1">
    <location>
        <begin position="254"/>
        <end position="319"/>
    </location>
</feature>
<feature type="compositionally biased region" description="Basic and acidic residues" evidence="1">
    <location>
        <begin position="257"/>
        <end position="272"/>
    </location>
</feature>
<proteinExistence type="predicted"/>
<reference evidence="2" key="1">
    <citation type="journal article" date="2023" name="Mol. Phylogenet. Evol.">
        <title>Genome-scale phylogeny and comparative genomics of the fungal order Sordariales.</title>
        <authorList>
            <person name="Hensen N."/>
            <person name="Bonometti L."/>
            <person name="Westerberg I."/>
            <person name="Brannstrom I.O."/>
            <person name="Guillou S."/>
            <person name="Cros-Aarteil S."/>
            <person name="Calhoun S."/>
            <person name="Haridas S."/>
            <person name="Kuo A."/>
            <person name="Mondo S."/>
            <person name="Pangilinan J."/>
            <person name="Riley R."/>
            <person name="LaButti K."/>
            <person name="Andreopoulos B."/>
            <person name="Lipzen A."/>
            <person name="Chen C."/>
            <person name="Yan M."/>
            <person name="Daum C."/>
            <person name="Ng V."/>
            <person name="Clum A."/>
            <person name="Steindorff A."/>
            <person name="Ohm R.A."/>
            <person name="Martin F."/>
            <person name="Silar P."/>
            <person name="Natvig D.O."/>
            <person name="Lalanne C."/>
            <person name="Gautier V."/>
            <person name="Ament-Velasquez S.L."/>
            <person name="Kruys A."/>
            <person name="Hutchinson M.I."/>
            <person name="Powell A.J."/>
            <person name="Barry K."/>
            <person name="Miller A.N."/>
            <person name="Grigoriev I.V."/>
            <person name="Debuchy R."/>
            <person name="Gladieux P."/>
            <person name="Hiltunen Thoren M."/>
            <person name="Johannesson H."/>
        </authorList>
    </citation>
    <scope>NUCLEOTIDE SEQUENCE</scope>
    <source>
        <strain evidence="2">CBS 314.62</strain>
    </source>
</reference>
<keyword evidence="3" id="KW-1185">Reference proteome</keyword>
<evidence type="ECO:0000313" key="2">
    <source>
        <dbReference type="EMBL" id="KAK3682925.1"/>
    </source>
</evidence>
<feature type="region of interest" description="Disordered" evidence="1">
    <location>
        <begin position="187"/>
        <end position="209"/>
    </location>
</feature>
<gene>
    <name evidence="2" type="ORF">B0T22DRAFT_472266</name>
</gene>
<protein>
    <submittedName>
        <fullName evidence="2">Uncharacterized protein</fullName>
    </submittedName>
</protein>
<name>A0AAE0X1Y4_9PEZI</name>
<reference evidence="2" key="2">
    <citation type="submission" date="2023-06" db="EMBL/GenBank/DDBJ databases">
        <authorList>
            <consortium name="Lawrence Berkeley National Laboratory"/>
            <person name="Haridas S."/>
            <person name="Hensen N."/>
            <person name="Bonometti L."/>
            <person name="Westerberg I."/>
            <person name="Brannstrom I.O."/>
            <person name="Guillou S."/>
            <person name="Cros-Aarteil S."/>
            <person name="Calhoun S."/>
            <person name="Kuo A."/>
            <person name="Mondo S."/>
            <person name="Pangilinan J."/>
            <person name="Riley R."/>
            <person name="Labutti K."/>
            <person name="Andreopoulos B."/>
            <person name="Lipzen A."/>
            <person name="Chen C."/>
            <person name="Yanf M."/>
            <person name="Daum C."/>
            <person name="Ng V."/>
            <person name="Clum A."/>
            <person name="Steindorff A."/>
            <person name="Ohm R."/>
            <person name="Martin F."/>
            <person name="Silar P."/>
            <person name="Natvig D."/>
            <person name="Lalanne C."/>
            <person name="Gautier V."/>
            <person name="Ament-Velasquez S.L."/>
            <person name="Kruys A."/>
            <person name="Hutchinson M.I."/>
            <person name="Powell A.J."/>
            <person name="Barry K."/>
            <person name="Miller A.N."/>
            <person name="Grigoriev I.V."/>
            <person name="Debuchy R."/>
            <person name="Gladieux P."/>
            <person name="Thoren M.H."/>
            <person name="Johannesson H."/>
        </authorList>
    </citation>
    <scope>NUCLEOTIDE SEQUENCE</scope>
    <source>
        <strain evidence="2">CBS 314.62</strain>
    </source>
</reference>
<evidence type="ECO:0000313" key="3">
    <source>
        <dbReference type="Proteomes" id="UP001270362"/>
    </source>
</evidence>
<feature type="compositionally biased region" description="Pro residues" evidence="1">
    <location>
        <begin position="187"/>
        <end position="208"/>
    </location>
</feature>
<organism evidence="2 3">
    <name type="scientific">Podospora appendiculata</name>
    <dbReference type="NCBI Taxonomy" id="314037"/>
    <lineage>
        <taxon>Eukaryota</taxon>
        <taxon>Fungi</taxon>
        <taxon>Dikarya</taxon>
        <taxon>Ascomycota</taxon>
        <taxon>Pezizomycotina</taxon>
        <taxon>Sordariomycetes</taxon>
        <taxon>Sordariomycetidae</taxon>
        <taxon>Sordariales</taxon>
        <taxon>Podosporaceae</taxon>
        <taxon>Podospora</taxon>
    </lineage>
</organism>
<dbReference type="Proteomes" id="UP001270362">
    <property type="component" value="Unassembled WGS sequence"/>
</dbReference>
<dbReference type="EMBL" id="JAULSO010000005">
    <property type="protein sequence ID" value="KAK3682925.1"/>
    <property type="molecule type" value="Genomic_DNA"/>
</dbReference>
<sequence length="374" mass="38390">MGCACEAVGDVNSGLLDGTAERPAPASGTAVEPASAPEATVLAAVPPTAPGVCAWVTAGTGLSRLVVAAAGSAAWVGVVSEPAPAPGEVAGLACAGGAGLFAAGVSGSGCFVGCAAGGSGEGAGVSAAFVGVAAAFVGVGVGAFGVVLDVVVGVACLEVVVVLGFPFWPPVLHVHGIHVHCHDVPEPPPPPPPPFPPPPPPPPPPPQPHCLFLNDGSPSARCILKIGNNTAAKVSKRAWSGRCIRILEIIPPWSIPDRPENEQRRQEQDKPTKQSTTTQEWKKGGKRKLKVGGQSGHCRHKHTGNSHNGPGSDMNKPRPEVQNRDKLFAWPAWQTGDRGACPWPRAWRFASVRRGTDQGGKLPRQSVFETWGIG</sequence>
<accession>A0AAE0X1Y4</accession>
<dbReference type="AlphaFoldDB" id="A0AAE0X1Y4"/>
<comment type="caution">
    <text evidence="2">The sequence shown here is derived from an EMBL/GenBank/DDBJ whole genome shotgun (WGS) entry which is preliminary data.</text>
</comment>
<evidence type="ECO:0000256" key="1">
    <source>
        <dbReference type="SAM" id="MobiDB-lite"/>
    </source>
</evidence>